<proteinExistence type="predicted"/>
<feature type="non-terminal residue" evidence="1">
    <location>
        <position position="129"/>
    </location>
</feature>
<evidence type="ECO:0000313" key="2">
    <source>
        <dbReference type="Proteomes" id="UP001328107"/>
    </source>
</evidence>
<organism evidence="1 2">
    <name type="scientific">Pristionchus mayeri</name>
    <dbReference type="NCBI Taxonomy" id="1317129"/>
    <lineage>
        <taxon>Eukaryota</taxon>
        <taxon>Metazoa</taxon>
        <taxon>Ecdysozoa</taxon>
        <taxon>Nematoda</taxon>
        <taxon>Chromadorea</taxon>
        <taxon>Rhabditida</taxon>
        <taxon>Rhabditina</taxon>
        <taxon>Diplogasteromorpha</taxon>
        <taxon>Diplogasteroidea</taxon>
        <taxon>Neodiplogasteridae</taxon>
        <taxon>Pristionchus</taxon>
    </lineage>
</organism>
<comment type="caution">
    <text evidence="1">The sequence shown here is derived from an EMBL/GenBank/DDBJ whole genome shotgun (WGS) entry which is preliminary data.</text>
</comment>
<dbReference type="AlphaFoldDB" id="A0AAN5CU75"/>
<accession>A0AAN5CU75</accession>
<reference evidence="2" key="1">
    <citation type="submission" date="2022-10" db="EMBL/GenBank/DDBJ databases">
        <title>Genome assembly of Pristionchus species.</title>
        <authorList>
            <person name="Yoshida K."/>
            <person name="Sommer R.J."/>
        </authorList>
    </citation>
    <scope>NUCLEOTIDE SEQUENCE [LARGE SCALE GENOMIC DNA]</scope>
    <source>
        <strain evidence="2">RS5460</strain>
    </source>
</reference>
<dbReference type="EMBL" id="BTRK01000004">
    <property type="protein sequence ID" value="GMR50470.1"/>
    <property type="molecule type" value="Genomic_DNA"/>
</dbReference>
<gene>
    <name evidence="1" type="ORF">PMAYCL1PPCAC_20665</name>
</gene>
<protein>
    <submittedName>
        <fullName evidence="1">Uncharacterized protein</fullName>
    </submittedName>
</protein>
<sequence length="129" mass="15014">MTNLIINPILPNIEVIELFVDGVDLSDPRNFLLNISSHARDVQIDVNSRHGKRFDDIEYTELIIEMFSNKMDKLTTLDVWNSSVLPARLPNLGKKLWFLTQSLIYDLDYTINEHRVRAEDNYVSIKHIS</sequence>
<keyword evidence="2" id="KW-1185">Reference proteome</keyword>
<dbReference type="Proteomes" id="UP001328107">
    <property type="component" value="Unassembled WGS sequence"/>
</dbReference>
<name>A0AAN5CU75_9BILA</name>
<evidence type="ECO:0000313" key="1">
    <source>
        <dbReference type="EMBL" id="GMR50470.1"/>
    </source>
</evidence>